<dbReference type="InterPro" id="IPR050388">
    <property type="entry name" value="ABC_Ni/Peptide_Import"/>
</dbReference>
<dbReference type="InterPro" id="IPR017871">
    <property type="entry name" value="ABC_transporter-like_CS"/>
</dbReference>
<sequence>MRIDVSDLSIALPSGRRVVDSISFGLGDGERLGVIGESGSGKSVTTLAIMGLLPRSLRALGSIEVDGTQVVGAGSKTLRGIRGRSVAKVFQDPSAALDPLMRIGRQLEEPLARHQGLSGAALRDGVLGALDEVRLPEPERMIRSYPFEVSGGQRQRVAIALALACRPQVLIADEPTTALDVTVQADILALIRQLCDDRGMGLLFVSHDLAVVSQTVTRGIVMQHGRIVEAGPIESLIGSPTEAYTKRLVGSARALDEALTIGRLP</sequence>
<dbReference type="STRING" id="1123357.SAMN02745244_03329"/>
<proteinExistence type="inferred from homology"/>
<keyword evidence="3" id="KW-0813">Transport</keyword>
<keyword evidence="5" id="KW-0547">Nucleotide-binding</keyword>
<dbReference type="Pfam" id="PF00005">
    <property type="entry name" value="ABC_tran"/>
    <property type="match status" value="1"/>
</dbReference>
<comment type="similarity">
    <text evidence="2">Belongs to the ABC transporter superfamily.</text>
</comment>
<feature type="domain" description="ABC transporter" evidence="8">
    <location>
        <begin position="3"/>
        <end position="249"/>
    </location>
</feature>
<dbReference type="SUPFAM" id="SSF52540">
    <property type="entry name" value="P-loop containing nucleoside triphosphate hydrolases"/>
    <property type="match status" value="1"/>
</dbReference>
<name>A0A1M6MEG7_9ACTN</name>
<comment type="subcellular location">
    <subcellularLocation>
        <location evidence="1">Cell membrane</location>
        <topology evidence="1">Peripheral membrane protein</topology>
    </subcellularLocation>
</comment>
<dbReference type="SMART" id="SM00382">
    <property type="entry name" value="AAA"/>
    <property type="match status" value="1"/>
</dbReference>
<evidence type="ECO:0000259" key="8">
    <source>
        <dbReference type="PROSITE" id="PS50893"/>
    </source>
</evidence>
<dbReference type="PANTHER" id="PTHR43297">
    <property type="entry name" value="OLIGOPEPTIDE TRANSPORT ATP-BINDING PROTEIN APPD"/>
    <property type="match status" value="1"/>
</dbReference>
<evidence type="ECO:0000256" key="2">
    <source>
        <dbReference type="ARBA" id="ARBA00005417"/>
    </source>
</evidence>
<evidence type="ECO:0000256" key="1">
    <source>
        <dbReference type="ARBA" id="ARBA00004202"/>
    </source>
</evidence>
<organism evidence="9 10">
    <name type="scientific">Tessaracoccus bendigoensis DSM 12906</name>
    <dbReference type="NCBI Taxonomy" id="1123357"/>
    <lineage>
        <taxon>Bacteria</taxon>
        <taxon>Bacillati</taxon>
        <taxon>Actinomycetota</taxon>
        <taxon>Actinomycetes</taxon>
        <taxon>Propionibacteriales</taxon>
        <taxon>Propionibacteriaceae</taxon>
        <taxon>Tessaracoccus</taxon>
    </lineage>
</organism>
<keyword evidence="10" id="KW-1185">Reference proteome</keyword>
<evidence type="ECO:0000256" key="6">
    <source>
        <dbReference type="ARBA" id="ARBA00022840"/>
    </source>
</evidence>
<protein>
    <submittedName>
        <fullName evidence="9">Peptide/nickel transport system ATP-binding protein</fullName>
    </submittedName>
</protein>
<dbReference type="InterPro" id="IPR003593">
    <property type="entry name" value="AAA+_ATPase"/>
</dbReference>
<dbReference type="InterPro" id="IPR027417">
    <property type="entry name" value="P-loop_NTPase"/>
</dbReference>
<dbReference type="PROSITE" id="PS50893">
    <property type="entry name" value="ABC_TRANSPORTER_2"/>
    <property type="match status" value="1"/>
</dbReference>
<dbReference type="GO" id="GO:0016887">
    <property type="term" value="F:ATP hydrolysis activity"/>
    <property type="evidence" value="ECO:0007669"/>
    <property type="project" value="InterPro"/>
</dbReference>
<evidence type="ECO:0000313" key="9">
    <source>
        <dbReference type="EMBL" id="SHJ81756.1"/>
    </source>
</evidence>
<dbReference type="RefSeq" id="WP_073190528.1">
    <property type="nucleotide sequence ID" value="NZ_FQZG01000086.1"/>
</dbReference>
<reference evidence="10" key="1">
    <citation type="submission" date="2016-11" db="EMBL/GenBank/DDBJ databases">
        <authorList>
            <person name="Varghese N."/>
            <person name="Submissions S."/>
        </authorList>
    </citation>
    <scope>NUCLEOTIDE SEQUENCE [LARGE SCALE GENOMIC DNA]</scope>
    <source>
        <strain evidence="10">DSM 12906</strain>
    </source>
</reference>
<evidence type="ECO:0000256" key="7">
    <source>
        <dbReference type="ARBA" id="ARBA00023136"/>
    </source>
</evidence>
<evidence type="ECO:0000256" key="4">
    <source>
        <dbReference type="ARBA" id="ARBA00022475"/>
    </source>
</evidence>
<dbReference type="GO" id="GO:0005524">
    <property type="term" value="F:ATP binding"/>
    <property type="evidence" value="ECO:0007669"/>
    <property type="project" value="UniProtKB-KW"/>
</dbReference>
<evidence type="ECO:0000256" key="5">
    <source>
        <dbReference type="ARBA" id="ARBA00022741"/>
    </source>
</evidence>
<evidence type="ECO:0000256" key="3">
    <source>
        <dbReference type="ARBA" id="ARBA00022448"/>
    </source>
</evidence>
<dbReference type="PANTHER" id="PTHR43297:SF2">
    <property type="entry name" value="DIPEPTIDE TRANSPORT ATP-BINDING PROTEIN DPPD"/>
    <property type="match status" value="1"/>
</dbReference>
<dbReference type="CDD" id="cd03257">
    <property type="entry name" value="ABC_NikE_OppD_transporters"/>
    <property type="match status" value="1"/>
</dbReference>
<keyword evidence="4" id="KW-1003">Cell membrane</keyword>
<evidence type="ECO:0000313" key="10">
    <source>
        <dbReference type="Proteomes" id="UP000184512"/>
    </source>
</evidence>
<keyword evidence="7" id="KW-0472">Membrane</keyword>
<gene>
    <name evidence="9" type="ORF">SAMN02745244_03329</name>
</gene>
<accession>A0A1M6MEG7</accession>
<dbReference type="EMBL" id="FQZG01000086">
    <property type="protein sequence ID" value="SHJ81756.1"/>
    <property type="molecule type" value="Genomic_DNA"/>
</dbReference>
<dbReference type="GO" id="GO:0005886">
    <property type="term" value="C:plasma membrane"/>
    <property type="evidence" value="ECO:0007669"/>
    <property type="project" value="UniProtKB-SubCell"/>
</dbReference>
<dbReference type="Gene3D" id="3.40.50.300">
    <property type="entry name" value="P-loop containing nucleotide triphosphate hydrolases"/>
    <property type="match status" value="1"/>
</dbReference>
<dbReference type="PROSITE" id="PS00211">
    <property type="entry name" value="ABC_TRANSPORTER_1"/>
    <property type="match status" value="1"/>
</dbReference>
<keyword evidence="6 9" id="KW-0067">ATP-binding</keyword>
<dbReference type="OrthoDB" id="5357528at2"/>
<dbReference type="InterPro" id="IPR003439">
    <property type="entry name" value="ABC_transporter-like_ATP-bd"/>
</dbReference>
<dbReference type="AlphaFoldDB" id="A0A1M6MEG7"/>
<dbReference type="Proteomes" id="UP000184512">
    <property type="component" value="Unassembled WGS sequence"/>
</dbReference>